<evidence type="ECO:0000256" key="1">
    <source>
        <dbReference type="SAM" id="MobiDB-lite"/>
    </source>
</evidence>
<feature type="compositionally biased region" description="Polar residues" evidence="1">
    <location>
        <begin position="60"/>
        <end position="74"/>
    </location>
</feature>
<dbReference type="EMBL" id="WWBZ02000033">
    <property type="protein sequence ID" value="KAF4306311.1"/>
    <property type="molecule type" value="Genomic_DNA"/>
</dbReference>
<feature type="compositionally biased region" description="Polar residues" evidence="1">
    <location>
        <begin position="10"/>
        <end position="33"/>
    </location>
</feature>
<dbReference type="AlphaFoldDB" id="A0A8H4N555"/>
<keyword evidence="3" id="KW-1185">Reference proteome</keyword>
<name>A0A8H4N555_9PEZI</name>
<feature type="region of interest" description="Disordered" evidence="1">
    <location>
        <begin position="1"/>
        <end position="118"/>
    </location>
</feature>
<reference evidence="2" key="1">
    <citation type="submission" date="2020-04" db="EMBL/GenBank/DDBJ databases">
        <title>Genome Assembly and Annotation of Botryosphaeria dothidea sdau 11-99, a Latent Pathogen of Apple Fruit Ring Rot in China.</title>
        <authorList>
            <person name="Yu C."/>
            <person name="Diao Y."/>
            <person name="Lu Q."/>
            <person name="Zhao J."/>
            <person name="Cui S."/>
            <person name="Peng C."/>
            <person name="He B."/>
            <person name="Liu H."/>
        </authorList>
    </citation>
    <scope>NUCLEOTIDE SEQUENCE [LARGE SCALE GENOMIC DNA]</scope>
    <source>
        <strain evidence="2">Sdau11-99</strain>
    </source>
</reference>
<evidence type="ECO:0000313" key="3">
    <source>
        <dbReference type="Proteomes" id="UP000572817"/>
    </source>
</evidence>
<organism evidence="2 3">
    <name type="scientific">Botryosphaeria dothidea</name>
    <dbReference type="NCBI Taxonomy" id="55169"/>
    <lineage>
        <taxon>Eukaryota</taxon>
        <taxon>Fungi</taxon>
        <taxon>Dikarya</taxon>
        <taxon>Ascomycota</taxon>
        <taxon>Pezizomycotina</taxon>
        <taxon>Dothideomycetes</taxon>
        <taxon>Dothideomycetes incertae sedis</taxon>
        <taxon>Botryosphaeriales</taxon>
        <taxon>Botryosphaeriaceae</taxon>
        <taxon>Botryosphaeria</taxon>
    </lineage>
</organism>
<evidence type="ECO:0000313" key="2">
    <source>
        <dbReference type="EMBL" id="KAF4306311.1"/>
    </source>
</evidence>
<dbReference type="Proteomes" id="UP000572817">
    <property type="component" value="Unassembled WGS sequence"/>
</dbReference>
<gene>
    <name evidence="2" type="ORF">GTA08_BOTSDO06024</name>
</gene>
<proteinExistence type="predicted"/>
<sequence length="280" mass="31352">MESKGAQAWPRTSYSPGTKQETGRAGSQTTSTHVWKGTKTKPHKTANSSSPAYSSEFPELTSNPSPRPSPTEQSDFMLEDGFQHPKSKGKRNPASRAPEPGKFYHQQHANSTNPLQPRHTSLKNFSHHLRERDANTWTASLERCKLSPGDIVYWWDPQAEEGPFNHPVVIWDVAEGSDTAYKITGQKGAFARFLSISGKNDDSPANLKLGDGKRMEKRSYVDCSTPHTIPKRRLRLFLGEPYALDNASRGAFVDAVEEQRALETFGQRALRYLSWVKPLV</sequence>
<feature type="compositionally biased region" description="Polar residues" evidence="1">
    <location>
        <begin position="107"/>
        <end position="118"/>
    </location>
</feature>
<comment type="caution">
    <text evidence="2">The sequence shown here is derived from an EMBL/GenBank/DDBJ whole genome shotgun (WGS) entry which is preliminary data.</text>
</comment>
<accession>A0A8H4N555</accession>
<protein>
    <submittedName>
        <fullName evidence="2">Uncharacterized protein</fullName>
    </submittedName>
</protein>